<keyword evidence="2" id="KW-0812">Transmembrane</keyword>
<feature type="domain" description="Peptidase M56" evidence="3">
    <location>
        <begin position="8"/>
        <end position="294"/>
    </location>
</feature>
<dbReference type="Pfam" id="PF05569">
    <property type="entry name" value="Peptidase_M56"/>
    <property type="match status" value="1"/>
</dbReference>
<reference evidence="4" key="1">
    <citation type="submission" date="2020-04" db="EMBL/GenBank/DDBJ databases">
        <title>Deep metagenomics examines the oral microbiome during advanced dental caries in children, revealing novel taxa and co-occurrences with host molecules.</title>
        <authorList>
            <person name="Baker J.L."/>
            <person name="Morton J.T."/>
            <person name="Dinis M."/>
            <person name="Alvarez R."/>
            <person name="Tran N.C."/>
            <person name="Knight R."/>
            <person name="Edlund A."/>
        </authorList>
    </citation>
    <scope>NUCLEOTIDE SEQUENCE</scope>
    <source>
        <strain evidence="4">JCVI_23_bin.16</strain>
    </source>
</reference>
<dbReference type="PANTHER" id="PTHR34978:SF3">
    <property type="entry name" value="SLR0241 PROTEIN"/>
    <property type="match status" value="1"/>
</dbReference>
<organism evidence="4 5">
    <name type="scientific">Abiotrophia defectiva</name>
    <name type="common">Streptococcus defectivus</name>
    <dbReference type="NCBI Taxonomy" id="46125"/>
    <lineage>
        <taxon>Bacteria</taxon>
        <taxon>Bacillati</taxon>
        <taxon>Bacillota</taxon>
        <taxon>Bacilli</taxon>
        <taxon>Lactobacillales</taxon>
        <taxon>Aerococcaceae</taxon>
        <taxon>Abiotrophia</taxon>
    </lineage>
</organism>
<evidence type="ECO:0000313" key="4">
    <source>
        <dbReference type="EMBL" id="MBF0934965.1"/>
    </source>
</evidence>
<dbReference type="Proteomes" id="UP000757900">
    <property type="component" value="Unassembled WGS sequence"/>
</dbReference>
<protein>
    <submittedName>
        <fullName evidence="4">M56 family metallopeptidase</fullName>
    </submittedName>
</protein>
<dbReference type="Gene3D" id="3.10.450.40">
    <property type="match status" value="1"/>
</dbReference>
<feature type="transmembrane region" description="Helical" evidence="2">
    <location>
        <begin position="41"/>
        <end position="62"/>
    </location>
</feature>
<name>A0A929MUP0_ABIDE</name>
<evidence type="ECO:0000256" key="1">
    <source>
        <dbReference type="SAM" id="MobiDB-lite"/>
    </source>
</evidence>
<feature type="region of interest" description="Disordered" evidence="1">
    <location>
        <begin position="410"/>
        <end position="476"/>
    </location>
</feature>
<keyword evidence="2" id="KW-1133">Transmembrane helix</keyword>
<keyword evidence="2" id="KW-0472">Membrane</keyword>
<dbReference type="CDD" id="cd07341">
    <property type="entry name" value="M56_BlaR1_MecR1_like"/>
    <property type="match status" value="1"/>
</dbReference>
<evidence type="ECO:0000313" key="5">
    <source>
        <dbReference type="Proteomes" id="UP000757900"/>
    </source>
</evidence>
<evidence type="ECO:0000259" key="3">
    <source>
        <dbReference type="Pfam" id="PF05569"/>
    </source>
</evidence>
<gene>
    <name evidence="4" type="ORF">HXK00_04895</name>
</gene>
<feature type="transmembrane region" description="Helical" evidence="2">
    <location>
        <begin position="299"/>
        <end position="318"/>
    </location>
</feature>
<feature type="compositionally biased region" description="Low complexity" evidence="1">
    <location>
        <begin position="410"/>
        <end position="432"/>
    </location>
</feature>
<sequence length="476" mass="54077">MQDLLFNFFLTSLSVSCLIPFVSICFMLFKNRLSVRSKYYIWIGVILSLLLPFRPAFSLGLIEVQPPAPLLPATRPPQLESAPIEASGTPLATSAWSFNLMHVTLLVWLIGVFAYLGRQLYSYFKFRTMLKRWGDPVEDLAIWENLAEMQALVGVKREIGLIYCPLVHSPLLFGFRNPTIVLPELDYTEEEFSLIFHHELVHYKHGDVYVSLLAMFIKSLYWYNPLVRFASKELLEAGEMYCDATVLAQQDVSYRIFYGETILTMIDRSKKNQVALTTCFYSNRFNLKRRILAIMDNRYPIRFLSVLAILGVAALVLLSRSVFVMAQPPANQVVETQISETNISSDQARDYALAEAGLTLDQVQALEIELSQDRYFVAFQYQNSVYQYQISAIDGKILRVHETNQVMVSNSQSSVSITSSEQVSTQTSSSESAQAPSIFRPLLNVQSFFKDGDDDESEDKDDIDDPDDPVDPDLDD</sequence>
<evidence type="ECO:0000256" key="2">
    <source>
        <dbReference type="SAM" id="Phobius"/>
    </source>
</evidence>
<proteinExistence type="predicted"/>
<dbReference type="PANTHER" id="PTHR34978">
    <property type="entry name" value="POSSIBLE SENSOR-TRANSDUCER PROTEIN BLAR"/>
    <property type="match status" value="1"/>
</dbReference>
<feature type="transmembrane region" description="Helical" evidence="2">
    <location>
        <begin position="96"/>
        <end position="117"/>
    </location>
</feature>
<dbReference type="InterPro" id="IPR052173">
    <property type="entry name" value="Beta-lactam_resp_regulator"/>
</dbReference>
<comment type="caution">
    <text evidence="4">The sequence shown here is derived from an EMBL/GenBank/DDBJ whole genome shotgun (WGS) entry which is preliminary data.</text>
</comment>
<feature type="compositionally biased region" description="Acidic residues" evidence="1">
    <location>
        <begin position="452"/>
        <end position="476"/>
    </location>
</feature>
<dbReference type="EMBL" id="JABZFV010000100">
    <property type="protein sequence ID" value="MBF0934965.1"/>
    <property type="molecule type" value="Genomic_DNA"/>
</dbReference>
<accession>A0A929MUP0</accession>
<dbReference type="InterPro" id="IPR008756">
    <property type="entry name" value="Peptidase_M56"/>
</dbReference>
<feature type="transmembrane region" description="Helical" evidence="2">
    <location>
        <begin position="6"/>
        <end position="29"/>
    </location>
</feature>
<dbReference type="AlphaFoldDB" id="A0A929MUP0"/>